<feature type="compositionally biased region" description="Low complexity" evidence="1">
    <location>
        <begin position="227"/>
        <end position="253"/>
    </location>
</feature>
<feature type="region of interest" description="Disordered" evidence="1">
    <location>
        <begin position="278"/>
        <end position="306"/>
    </location>
</feature>
<reference evidence="2" key="1">
    <citation type="journal article" date="2020" name="bioRxiv">
        <title>Comparative genomics of Chlamydomonas.</title>
        <authorList>
            <person name="Craig R.J."/>
            <person name="Hasan A.R."/>
            <person name="Ness R.W."/>
            <person name="Keightley P.D."/>
        </authorList>
    </citation>
    <scope>NUCLEOTIDE SEQUENCE</scope>
    <source>
        <strain evidence="2">CCAP 11/70</strain>
    </source>
</reference>
<evidence type="ECO:0000313" key="3">
    <source>
        <dbReference type="Proteomes" id="UP000612055"/>
    </source>
</evidence>
<keyword evidence="3" id="KW-1185">Reference proteome</keyword>
<proteinExistence type="predicted"/>
<name>A0A835XSG4_9CHLO</name>
<organism evidence="2 3">
    <name type="scientific">Edaphochlamys debaryana</name>
    <dbReference type="NCBI Taxonomy" id="47281"/>
    <lineage>
        <taxon>Eukaryota</taxon>
        <taxon>Viridiplantae</taxon>
        <taxon>Chlorophyta</taxon>
        <taxon>core chlorophytes</taxon>
        <taxon>Chlorophyceae</taxon>
        <taxon>CS clade</taxon>
        <taxon>Chlamydomonadales</taxon>
        <taxon>Chlamydomonadales incertae sedis</taxon>
        <taxon>Edaphochlamys</taxon>
    </lineage>
</organism>
<dbReference type="OrthoDB" id="534295at2759"/>
<gene>
    <name evidence="2" type="ORF">HYH03_016083</name>
</gene>
<evidence type="ECO:0000313" key="2">
    <source>
        <dbReference type="EMBL" id="KAG2485194.1"/>
    </source>
</evidence>
<comment type="caution">
    <text evidence="2">The sequence shown here is derived from an EMBL/GenBank/DDBJ whole genome shotgun (WGS) entry which is preliminary data.</text>
</comment>
<protein>
    <submittedName>
        <fullName evidence="2">Uncharacterized protein</fullName>
    </submittedName>
</protein>
<feature type="region of interest" description="Disordered" evidence="1">
    <location>
        <begin position="227"/>
        <end position="262"/>
    </location>
</feature>
<feature type="region of interest" description="Disordered" evidence="1">
    <location>
        <begin position="344"/>
        <end position="368"/>
    </location>
</feature>
<evidence type="ECO:0000256" key="1">
    <source>
        <dbReference type="SAM" id="MobiDB-lite"/>
    </source>
</evidence>
<feature type="compositionally biased region" description="Low complexity" evidence="1">
    <location>
        <begin position="344"/>
        <end position="362"/>
    </location>
</feature>
<dbReference type="Proteomes" id="UP000612055">
    <property type="component" value="Unassembled WGS sequence"/>
</dbReference>
<dbReference type="AlphaFoldDB" id="A0A835XSG4"/>
<dbReference type="EMBL" id="JAEHOE010000134">
    <property type="protein sequence ID" value="KAG2485194.1"/>
    <property type="molecule type" value="Genomic_DNA"/>
</dbReference>
<accession>A0A835XSG4</accession>
<sequence>MEARRTLPSSPARHAVHGHGLSPIAARIARQGAAGGSPVKLAPVAAIARPSSSAISGSQTNTKKDMTAEVLERVFKLALAARLKQHGGVHVDVRTTALGLVEGKFGGMTVRGSRWRTPLELTAEQLMVDVGEMALDLNKLLWQQAVTLKNVPQGSVSFTLTSADLANFMAHPLMRQAAARAVGNAAFNFDRSTARVRFDPASGRGIITYEGVWAANGQRYAVTMSTPPAVAASSPPSSPRGASSPRGVPSPAATSTGGANTMDQLTVSARRVGGGAARPAAAAAGGRSATGSAASAGSSATSSTDDAGLTAAAASGGAVPRRPVVAAASVMSAAAAAAGSLDDAAASGSSSSCSDAEEAGAAPVDPSEGEVAEGLRRFFSGLMLNLQGIELRQPALTVQLPAGPAPGFAAAATPLRAAAAAPASPAAPGPEPLPAWLTISMRVRILSLPPLNMSF</sequence>